<dbReference type="Pfam" id="PF01987">
    <property type="entry name" value="AIM24"/>
    <property type="match status" value="1"/>
</dbReference>
<keyword evidence="2" id="KW-1185">Reference proteome</keyword>
<gene>
    <name evidence="1" type="ORF">SAMN02745114_00113</name>
</gene>
<dbReference type="InterPro" id="IPR002838">
    <property type="entry name" value="AIM24"/>
</dbReference>
<evidence type="ECO:0000313" key="2">
    <source>
        <dbReference type="Proteomes" id="UP000190657"/>
    </source>
</evidence>
<dbReference type="InterPro" id="IPR016031">
    <property type="entry name" value="Trp_RNA-bd_attenuator-like_dom"/>
</dbReference>
<protein>
    <submittedName>
        <fullName evidence="1">TIGR00266 family protein</fullName>
    </submittedName>
</protein>
<dbReference type="AlphaFoldDB" id="A0A1T4JUL5"/>
<sequence length="228" mass="24104">MKYEIKGGNFPAVVCQLNSGETMITEGGGMSWMSPNMKMDTVGGGLGKVFGRMFSGERLFQNKYTAVGGCGEIAFASSFPGDIVALEISPNNEYVVQKCAFLASTEGVDLSIFFQKKLSSGFFGGEGFIMQKLSGNGVAFVEIDGAAVEYELAPGQQIVVDTGHVVMMSASCTMEIQTIKGAKNIIFGGEGLFNTVVTGPGKVILQTMPTIKLAEALIPYLPTQSSSN</sequence>
<dbReference type="NCBIfam" id="TIGR00266">
    <property type="entry name" value="TIGR00266 family protein"/>
    <property type="match status" value="1"/>
</dbReference>
<dbReference type="EMBL" id="FUWW01000001">
    <property type="protein sequence ID" value="SJZ33841.1"/>
    <property type="molecule type" value="Genomic_DNA"/>
</dbReference>
<dbReference type="InterPro" id="IPR036983">
    <property type="entry name" value="AIM24_sf"/>
</dbReference>
<organism evidence="1 2">
    <name type="scientific">Eubacterium coprostanoligenes</name>
    <dbReference type="NCBI Taxonomy" id="290054"/>
    <lineage>
        <taxon>Bacteria</taxon>
        <taxon>Bacillati</taxon>
        <taxon>Bacillota</taxon>
        <taxon>Clostridia</taxon>
        <taxon>Eubacteriales</taxon>
        <taxon>Eubacteriaceae</taxon>
        <taxon>Eubacterium</taxon>
    </lineage>
</organism>
<reference evidence="1 2" key="1">
    <citation type="submission" date="2017-02" db="EMBL/GenBank/DDBJ databases">
        <authorList>
            <person name="Peterson S.W."/>
        </authorList>
    </citation>
    <scope>NUCLEOTIDE SEQUENCE [LARGE SCALE GENOMIC DNA]</scope>
    <source>
        <strain evidence="1 2">ATCC 51222</strain>
    </source>
</reference>
<dbReference type="RefSeq" id="WP_078767628.1">
    <property type="nucleotide sequence ID" value="NZ_FUWW01000001.1"/>
</dbReference>
<dbReference type="PANTHER" id="PTHR43657:SF1">
    <property type="entry name" value="ALTERED INHERITANCE OF MITOCHONDRIA PROTEIN 24, MITOCHONDRIAL"/>
    <property type="match status" value="1"/>
</dbReference>
<dbReference type="Proteomes" id="UP000190657">
    <property type="component" value="Unassembled WGS sequence"/>
</dbReference>
<name>A0A1T4JUL5_9FIRM</name>
<dbReference type="Gene3D" id="3.60.160.10">
    <property type="entry name" value="Mitochondrial biogenesis AIM24"/>
    <property type="match status" value="1"/>
</dbReference>
<proteinExistence type="predicted"/>
<dbReference type="SUPFAM" id="SSF51219">
    <property type="entry name" value="TRAP-like"/>
    <property type="match status" value="1"/>
</dbReference>
<accession>A0A1T4JUL5</accession>
<evidence type="ECO:0000313" key="1">
    <source>
        <dbReference type="EMBL" id="SJZ33841.1"/>
    </source>
</evidence>
<dbReference type="PANTHER" id="PTHR43657">
    <property type="entry name" value="TRYPTOPHAN RNA-BINDING ATTENUATOR PROTEIN-LIKE PROTEIN"/>
    <property type="match status" value="1"/>
</dbReference>
<dbReference type="OrthoDB" id="9779518at2"/>